<evidence type="ECO:0000313" key="27">
    <source>
        <dbReference type="Proteomes" id="UP000265080"/>
    </source>
</evidence>
<keyword evidence="7 24" id="KW-0812">Transmembrane</keyword>
<dbReference type="PANTHER" id="PTHR10106">
    <property type="entry name" value="CYTOCHROME B561-RELATED"/>
    <property type="match status" value="1"/>
</dbReference>
<keyword evidence="10" id="KW-1278">Translocase</keyword>
<organism evidence="26 27">
    <name type="scientific">Amphiprion percula</name>
    <name type="common">Orange clownfish</name>
    <name type="synonym">Lutjanus percula</name>
    <dbReference type="NCBI Taxonomy" id="161767"/>
    <lineage>
        <taxon>Eukaryota</taxon>
        <taxon>Metazoa</taxon>
        <taxon>Chordata</taxon>
        <taxon>Craniata</taxon>
        <taxon>Vertebrata</taxon>
        <taxon>Euteleostomi</taxon>
        <taxon>Actinopterygii</taxon>
        <taxon>Neopterygii</taxon>
        <taxon>Teleostei</taxon>
        <taxon>Neoteleostei</taxon>
        <taxon>Acanthomorphata</taxon>
        <taxon>Ovalentaria</taxon>
        <taxon>Pomacentridae</taxon>
        <taxon>Amphiprion</taxon>
    </lineage>
</organism>
<evidence type="ECO:0000256" key="7">
    <source>
        <dbReference type="ARBA" id="ARBA00022692"/>
    </source>
</evidence>
<dbReference type="InterPro" id="IPR043205">
    <property type="entry name" value="CYB561/CYBRD1-like"/>
</dbReference>
<keyword evidence="12 24" id="KW-1133">Transmembrane helix</keyword>
<evidence type="ECO:0000256" key="9">
    <source>
        <dbReference type="ARBA" id="ARBA00022753"/>
    </source>
</evidence>
<feature type="transmembrane region" description="Helical" evidence="24">
    <location>
        <begin position="70"/>
        <end position="89"/>
    </location>
</feature>
<comment type="subcellular location">
    <subcellularLocation>
        <location evidence="2">Late endosome membrane</location>
        <topology evidence="2">Multi-pass membrane protein</topology>
    </subcellularLocation>
    <subcellularLocation>
        <location evidence="3">Lysosome membrane</location>
        <topology evidence="3">Multi-pass membrane protein</topology>
    </subcellularLocation>
</comment>
<evidence type="ECO:0000256" key="2">
    <source>
        <dbReference type="ARBA" id="ARBA00004107"/>
    </source>
</evidence>
<evidence type="ECO:0000256" key="16">
    <source>
        <dbReference type="ARBA" id="ARBA00023180"/>
    </source>
</evidence>
<name>A0A3P8RPU1_AMPPE</name>
<dbReference type="GO" id="GO:0140571">
    <property type="term" value="F:transmembrane ascorbate ferrireductase activity"/>
    <property type="evidence" value="ECO:0007669"/>
    <property type="project" value="UniProtKB-EC"/>
</dbReference>
<keyword evidence="8" id="KW-0479">Metal-binding</keyword>
<keyword evidence="5" id="KW-0813">Transport</keyword>
<evidence type="ECO:0000259" key="25">
    <source>
        <dbReference type="SMART" id="SM00665"/>
    </source>
</evidence>
<evidence type="ECO:0000256" key="8">
    <source>
        <dbReference type="ARBA" id="ARBA00022723"/>
    </source>
</evidence>
<dbReference type="Proteomes" id="UP000265080">
    <property type="component" value="Chromosome 16"/>
</dbReference>
<reference evidence="26 27" key="1">
    <citation type="submission" date="2018-03" db="EMBL/GenBank/DDBJ databases">
        <title>Finding Nemo's genes: A chromosome-scale reference assembly of the genome of the orange clownfish Amphiprion percula.</title>
        <authorList>
            <person name="Lehmann R."/>
        </authorList>
    </citation>
    <scope>NUCLEOTIDE SEQUENCE</scope>
</reference>
<evidence type="ECO:0000256" key="6">
    <source>
        <dbReference type="ARBA" id="ARBA00022617"/>
    </source>
</evidence>
<evidence type="ECO:0000256" key="18">
    <source>
        <dbReference type="ARBA" id="ARBA00024225"/>
    </source>
</evidence>
<dbReference type="Gene3D" id="1.20.120.1770">
    <property type="match status" value="1"/>
</dbReference>
<keyword evidence="15 24" id="KW-0472">Membrane</keyword>
<evidence type="ECO:0000256" key="22">
    <source>
        <dbReference type="ARBA" id="ARBA00046132"/>
    </source>
</evidence>
<dbReference type="GO" id="GO:0046872">
    <property type="term" value="F:metal ion binding"/>
    <property type="evidence" value="ECO:0007669"/>
    <property type="project" value="UniProtKB-KW"/>
</dbReference>
<evidence type="ECO:0000256" key="11">
    <source>
        <dbReference type="ARBA" id="ARBA00022982"/>
    </source>
</evidence>
<evidence type="ECO:0000256" key="1">
    <source>
        <dbReference type="ARBA" id="ARBA00001970"/>
    </source>
</evidence>
<comment type="function">
    <text evidence="22">Transmembrane reductase that uses ascorbate as an electron donor in the cytoplasm and transfers electrons across membranes to reduce iron cations Fe(3+) into Fe(2+) in the lumen of the late endosome and lysosome. Reduced iron can then be extruded from the late endosome and lysosome to the cytoplasm by divalent metal-specific transporters. It is therefore most probably involved in endosomal and lysosomal cellular iron homeostasis.</text>
</comment>
<comment type="subunit">
    <text evidence="4">Homodimer.</text>
</comment>
<feature type="transmembrane region" description="Helical" evidence="24">
    <location>
        <begin position="12"/>
        <end position="31"/>
    </location>
</feature>
<dbReference type="OMA" id="VATFAFQ"/>
<evidence type="ECO:0000256" key="15">
    <source>
        <dbReference type="ARBA" id="ARBA00023136"/>
    </source>
</evidence>
<dbReference type="AlphaFoldDB" id="A0A3P8RPU1"/>
<evidence type="ECO:0000256" key="3">
    <source>
        <dbReference type="ARBA" id="ARBA00004155"/>
    </source>
</evidence>
<comment type="cofactor">
    <cofactor evidence="1">
        <name>heme b</name>
        <dbReference type="ChEBI" id="CHEBI:60344"/>
    </cofactor>
</comment>
<accession>A0A3P8RPU1</accession>
<evidence type="ECO:0000256" key="10">
    <source>
        <dbReference type="ARBA" id="ARBA00022967"/>
    </source>
</evidence>
<protein>
    <recommendedName>
        <fullName evidence="19">Lysosomal membrane ascorbate-dependent ferrireductase CYB561A3</fullName>
        <ecNumber evidence="18">7.2.1.3</ecNumber>
    </recommendedName>
    <alternativeName>
        <fullName evidence="21">Cytochrome b ascorbate-dependent protein 3</fullName>
    </alternativeName>
    <alternativeName>
        <fullName evidence="20">Lysosomal cytochrome b</fullName>
    </alternativeName>
</protein>
<keyword evidence="6" id="KW-0349">Heme</keyword>
<evidence type="ECO:0000256" key="14">
    <source>
        <dbReference type="ARBA" id="ARBA00023004"/>
    </source>
</evidence>
<keyword evidence="9" id="KW-0967">Endosome</keyword>
<evidence type="ECO:0000256" key="17">
    <source>
        <dbReference type="ARBA" id="ARBA00023228"/>
    </source>
</evidence>
<dbReference type="STRING" id="161767.ENSAPEP00000002553"/>
<evidence type="ECO:0000313" key="26">
    <source>
        <dbReference type="Ensembl" id="ENSAPEP00000002553.1"/>
    </source>
</evidence>
<dbReference type="SMART" id="SM00665">
    <property type="entry name" value="B561"/>
    <property type="match status" value="1"/>
</dbReference>
<keyword evidence="27" id="KW-1185">Reference proteome</keyword>
<evidence type="ECO:0000256" key="13">
    <source>
        <dbReference type="ARBA" id="ARBA00023002"/>
    </source>
</evidence>
<dbReference type="Pfam" id="PF03188">
    <property type="entry name" value="Cytochrom_B561"/>
    <property type="match status" value="1"/>
</dbReference>
<dbReference type="InterPro" id="IPR006593">
    <property type="entry name" value="Cyt_b561/ferric_Rdtase_TM"/>
</dbReference>
<keyword evidence="14" id="KW-0408">Iron</keyword>
<reference evidence="26" key="2">
    <citation type="submission" date="2025-08" db="UniProtKB">
        <authorList>
            <consortium name="Ensembl"/>
        </authorList>
    </citation>
    <scope>IDENTIFICATION</scope>
</reference>
<sequence>MRPSVLIKASYGLCLALSLLCVIVVMCWSSYWTGGFAWDCPALQFNWHPCPHGVWAGAAVVYRVPFTWKLVHAGLMLLAILGLCAVFDFHRGFQIRDLYSLHSWVGICTVATFAFQVGFCRATQLFSPSPLNSHRIPVHIWLGKTILILSLTSSINGINEKLLLTLEKQLNHTTRAPYSSLPEEAKFVNSLGIFIVAFGMVVFGILIKKEWKQPETHQSAYVSMD</sequence>
<evidence type="ECO:0000256" key="24">
    <source>
        <dbReference type="SAM" id="Phobius"/>
    </source>
</evidence>
<keyword evidence="17" id="KW-0458">Lysosome</keyword>
<evidence type="ECO:0000256" key="12">
    <source>
        <dbReference type="ARBA" id="ARBA00022989"/>
    </source>
</evidence>
<reference evidence="26" key="3">
    <citation type="submission" date="2025-09" db="UniProtKB">
        <authorList>
            <consortium name="Ensembl"/>
        </authorList>
    </citation>
    <scope>IDENTIFICATION</scope>
</reference>
<feature type="domain" description="Cytochrome b561" evidence="25">
    <location>
        <begin position="47"/>
        <end position="158"/>
    </location>
</feature>
<comment type="catalytic activity">
    <reaction evidence="23">
        <text>Fe(3+)(out) + L-ascorbate(in) = monodehydro-L-ascorbate radical(in) + Fe(2+)(out) + H(+)</text>
        <dbReference type="Rhea" id="RHEA:30403"/>
        <dbReference type="ChEBI" id="CHEBI:15378"/>
        <dbReference type="ChEBI" id="CHEBI:29033"/>
        <dbReference type="ChEBI" id="CHEBI:29034"/>
        <dbReference type="ChEBI" id="CHEBI:38290"/>
        <dbReference type="ChEBI" id="CHEBI:59513"/>
        <dbReference type="EC" id="7.2.1.3"/>
    </reaction>
    <physiologicalReaction direction="left-to-right" evidence="23">
        <dbReference type="Rhea" id="RHEA:30404"/>
    </physiologicalReaction>
</comment>
<evidence type="ECO:0000256" key="5">
    <source>
        <dbReference type="ARBA" id="ARBA00022448"/>
    </source>
</evidence>
<evidence type="ECO:0000256" key="19">
    <source>
        <dbReference type="ARBA" id="ARBA00040498"/>
    </source>
</evidence>
<keyword evidence="13" id="KW-0560">Oxidoreductase</keyword>
<proteinExistence type="predicted"/>
<dbReference type="PANTHER" id="PTHR10106:SF38">
    <property type="entry name" value="LYSOSOMAL MEMBRANE ASCORBATE-DEPENDENT FERRIREDUCTASE CYB561A3"/>
    <property type="match status" value="1"/>
</dbReference>
<evidence type="ECO:0000256" key="23">
    <source>
        <dbReference type="ARBA" id="ARBA00048457"/>
    </source>
</evidence>
<keyword evidence="16" id="KW-0325">Glycoprotein</keyword>
<dbReference type="EC" id="7.2.1.3" evidence="18"/>
<dbReference type="GO" id="GO:0031902">
    <property type="term" value="C:late endosome membrane"/>
    <property type="evidence" value="ECO:0007669"/>
    <property type="project" value="UniProtKB-SubCell"/>
</dbReference>
<feature type="transmembrane region" description="Helical" evidence="24">
    <location>
        <begin position="101"/>
        <end position="119"/>
    </location>
</feature>
<keyword evidence="11" id="KW-0249">Electron transport</keyword>
<evidence type="ECO:0000256" key="20">
    <source>
        <dbReference type="ARBA" id="ARBA00042550"/>
    </source>
</evidence>
<evidence type="ECO:0000256" key="21">
    <source>
        <dbReference type="ARBA" id="ARBA00042571"/>
    </source>
</evidence>
<evidence type="ECO:0000256" key="4">
    <source>
        <dbReference type="ARBA" id="ARBA00011738"/>
    </source>
</evidence>
<dbReference type="GO" id="GO:0005765">
    <property type="term" value="C:lysosomal membrane"/>
    <property type="evidence" value="ECO:0007669"/>
    <property type="project" value="UniProtKB-SubCell"/>
</dbReference>
<dbReference type="Ensembl" id="ENSAPET00000002612.1">
    <property type="protein sequence ID" value="ENSAPEP00000002553.1"/>
    <property type="gene ID" value="ENSAPEG00000001853.1"/>
</dbReference>
<dbReference type="GeneTree" id="ENSGT00950000183197"/>
<feature type="transmembrane region" description="Helical" evidence="24">
    <location>
        <begin position="187"/>
        <end position="207"/>
    </location>
</feature>